<dbReference type="Proteomes" id="UP000182489">
    <property type="component" value="Unassembled WGS sequence"/>
</dbReference>
<dbReference type="InterPro" id="IPR029044">
    <property type="entry name" value="Nucleotide-diphossugar_trans"/>
</dbReference>
<name>A0AB38CHY7_9BURK</name>
<evidence type="ECO:0000313" key="3">
    <source>
        <dbReference type="Proteomes" id="UP000182489"/>
    </source>
</evidence>
<dbReference type="SUPFAM" id="SSF53448">
    <property type="entry name" value="Nucleotide-diphospho-sugar transferases"/>
    <property type="match status" value="1"/>
</dbReference>
<evidence type="ECO:0000313" key="2">
    <source>
        <dbReference type="EMBL" id="SFY35775.1"/>
    </source>
</evidence>
<evidence type="ECO:0000259" key="1">
    <source>
        <dbReference type="Pfam" id="PF00535"/>
    </source>
</evidence>
<dbReference type="PANTHER" id="PTHR22916:SF3">
    <property type="entry name" value="UDP-GLCNAC:BETAGAL BETA-1,3-N-ACETYLGLUCOSAMINYLTRANSFERASE-LIKE PROTEIN 1"/>
    <property type="match status" value="1"/>
</dbReference>
<dbReference type="GO" id="GO:0016758">
    <property type="term" value="F:hexosyltransferase activity"/>
    <property type="evidence" value="ECO:0007669"/>
    <property type="project" value="UniProtKB-ARBA"/>
</dbReference>
<dbReference type="PANTHER" id="PTHR22916">
    <property type="entry name" value="GLYCOSYLTRANSFERASE"/>
    <property type="match status" value="1"/>
</dbReference>
<dbReference type="RefSeq" id="WP_072457795.1">
    <property type="nucleotide sequence ID" value="NZ_FPKH01000017.1"/>
</dbReference>
<protein>
    <submittedName>
        <fullName evidence="2">Glycosyltransferase involved in cell wall bisynthesis</fullName>
    </submittedName>
</protein>
<comment type="caution">
    <text evidence="2">The sequence shown here is derived from an EMBL/GenBank/DDBJ whole genome shotgun (WGS) entry which is preliminary data.</text>
</comment>
<reference evidence="2 3" key="1">
    <citation type="submission" date="2016-11" db="EMBL/GenBank/DDBJ databases">
        <authorList>
            <person name="Varghese N."/>
            <person name="Submissions S."/>
        </authorList>
    </citation>
    <scope>NUCLEOTIDE SEQUENCE [LARGE SCALE GENOMIC DNA]</scope>
    <source>
        <strain evidence="2 3">NFR18</strain>
    </source>
</reference>
<gene>
    <name evidence="2" type="ORF">SAMN03097694_0523</name>
</gene>
<dbReference type="Pfam" id="PF00535">
    <property type="entry name" value="Glycos_transf_2"/>
    <property type="match status" value="1"/>
</dbReference>
<dbReference type="AlphaFoldDB" id="A0AB38CHY7"/>
<accession>A0AB38CHY7</accession>
<dbReference type="InterPro" id="IPR001173">
    <property type="entry name" value="Glyco_trans_2-like"/>
</dbReference>
<organism evidence="2 3">
    <name type="scientific">Janthinobacterium lividum</name>
    <dbReference type="NCBI Taxonomy" id="29581"/>
    <lineage>
        <taxon>Bacteria</taxon>
        <taxon>Pseudomonadati</taxon>
        <taxon>Pseudomonadota</taxon>
        <taxon>Betaproteobacteria</taxon>
        <taxon>Burkholderiales</taxon>
        <taxon>Oxalobacteraceae</taxon>
        <taxon>Janthinobacterium</taxon>
    </lineage>
</organism>
<proteinExistence type="predicted"/>
<sequence>MLNNISVCLATYNGADHLREQIDSIVAQLLPGDELLVADDASTDKTLSILRAYEPVLSLVATDRAGGVVANFSRLLMAASGDIVVFSDQDDVWLPGRLECIRRELLCADMVQLDGAIVDANLQPSGNTISSVIGIRNGFWRNLWRNSFVGCCLAFRRRKFVDAWPLPKTIHMHDWYLGLIATLFGKVTRVPEVYLLYRRHGANASTTGEKSKFSLMQQLVNRAGMLLAVFSFALRRLCARSP</sequence>
<dbReference type="Gene3D" id="3.90.550.10">
    <property type="entry name" value="Spore Coat Polysaccharide Biosynthesis Protein SpsA, Chain A"/>
    <property type="match status" value="1"/>
</dbReference>
<feature type="domain" description="Glycosyltransferase 2-like" evidence="1">
    <location>
        <begin position="6"/>
        <end position="160"/>
    </location>
</feature>
<dbReference type="EMBL" id="FPKH01000017">
    <property type="protein sequence ID" value="SFY35775.1"/>
    <property type="molecule type" value="Genomic_DNA"/>
</dbReference>